<dbReference type="InterPro" id="IPR021560">
    <property type="entry name" value="DUF3021"/>
</dbReference>
<protein>
    <submittedName>
        <fullName evidence="2">DUF3021 family protein</fullName>
    </submittedName>
</protein>
<feature type="transmembrane region" description="Helical" evidence="1">
    <location>
        <begin position="96"/>
        <end position="114"/>
    </location>
</feature>
<evidence type="ECO:0000313" key="3">
    <source>
        <dbReference type="Proteomes" id="UP001595637"/>
    </source>
</evidence>
<dbReference type="Pfam" id="PF11457">
    <property type="entry name" value="DUF3021"/>
    <property type="match status" value="1"/>
</dbReference>
<comment type="caution">
    <text evidence="2">The sequence shown here is derived from an EMBL/GenBank/DDBJ whole genome shotgun (WGS) entry which is preliminary data.</text>
</comment>
<gene>
    <name evidence="2" type="ORF">ACFOEO_01225</name>
</gene>
<evidence type="ECO:0000313" key="2">
    <source>
        <dbReference type="EMBL" id="MFC3387230.1"/>
    </source>
</evidence>
<organism evidence="2 3">
    <name type="scientific">Salinicoccus sesuvii</name>
    <dbReference type="NCBI Taxonomy" id="868281"/>
    <lineage>
        <taxon>Bacteria</taxon>
        <taxon>Bacillati</taxon>
        <taxon>Bacillota</taxon>
        <taxon>Bacilli</taxon>
        <taxon>Bacillales</taxon>
        <taxon>Staphylococcaceae</taxon>
        <taxon>Salinicoccus</taxon>
    </lineage>
</organism>
<keyword evidence="1" id="KW-0812">Transmembrane</keyword>
<accession>A0ABV7N3P2</accession>
<feature type="transmembrane region" description="Helical" evidence="1">
    <location>
        <begin position="66"/>
        <end position="84"/>
    </location>
</feature>
<sequence>MKRIISYVLKGMCVGSFIYLISLIAYDGLDTVSVRGIYSMWIASAAIGVANIVYDCKWSKLFKHTFQFGVVFFSILFVNLWHGWIEISFLVLLDKALFVLFLMLVSSAINYLLAARDSKLINQLLNKK</sequence>
<evidence type="ECO:0000256" key="1">
    <source>
        <dbReference type="SAM" id="Phobius"/>
    </source>
</evidence>
<keyword evidence="1" id="KW-1133">Transmembrane helix</keyword>
<reference evidence="3" key="1">
    <citation type="journal article" date="2019" name="Int. J. Syst. Evol. Microbiol.">
        <title>The Global Catalogue of Microorganisms (GCM) 10K type strain sequencing project: providing services to taxonomists for standard genome sequencing and annotation.</title>
        <authorList>
            <consortium name="The Broad Institute Genomics Platform"/>
            <consortium name="The Broad Institute Genome Sequencing Center for Infectious Disease"/>
            <person name="Wu L."/>
            <person name="Ma J."/>
        </authorList>
    </citation>
    <scope>NUCLEOTIDE SEQUENCE [LARGE SCALE GENOMIC DNA]</scope>
    <source>
        <strain evidence="3">CCM 7756</strain>
    </source>
</reference>
<name>A0ABV7N3P2_9STAP</name>
<feature type="transmembrane region" description="Helical" evidence="1">
    <location>
        <begin position="38"/>
        <end position="54"/>
    </location>
</feature>
<keyword evidence="3" id="KW-1185">Reference proteome</keyword>
<dbReference type="EMBL" id="JBHRVQ010000001">
    <property type="protein sequence ID" value="MFC3387230.1"/>
    <property type="molecule type" value="Genomic_DNA"/>
</dbReference>
<feature type="transmembrane region" description="Helical" evidence="1">
    <location>
        <begin position="7"/>
        <end position="26"/>
    </location>
</feature>
<keyword evidence="1" id="KW-0472">Membrane</keyword>
<dbReference type="RefSeq" id="WP_380650837.1">
    <property type="nucleotide sequence ID" value="NZ_JBHRVQ010000001.1"/>
</dbReference>
<proteinExistence type="predicted"/>
<dbReference type="Proteomes" id="UP001595637">
    <property type="component" value="Unassembled WGS sequence"/>
</dbReference>